<protein>
    <recommendedName>
        <fullName evidence="6">Mutator family transposase</fullName>
    </recommendedName>
</protein>
<name>F6DIX7_THETG</name>
<geneLocation type="plasmid" evidence="7 8">
    <name>pTHTHE1601</name>
</geneLocation>
<dbReference type="Proteomes" id="UP000009233">
    <property type="component" value="Plasmid pTHTHE1601"/>
</dbReference>
<keyword evidence="6" id="KW-0814">Transposable element</keyword>
<gene>
    <name evidence="7" type="ordered locus">Ththe16_1985</name>
</gene>
<dbReference type="HOGENOM" id="CLU_036805_6_0_0"/>
<sequence>MKVSKFRGPDQLAHVPQSEREAVAEELKEVFTVKRRSTAESLAQGFMERYRERYRRAVEVFAQGIEEALTYLEFPGSHQGQIKSTNVLERLFREVKRRTKVVGVFPSEKSLANLATVVMLRASEDWAFRRYMDMGPLWAAEEKPTKKAT</sequence>
<dbReference type="RefSeq" id="WP_014511000.1">
    <property type="nucleotide sequence ID" value="NC_017273.1"/>
</dbReference>
<accession>F6DIX7</accession>
<dbReference type="EMBL" id="CP002778">
    <property type="protein sequence ID" value="AEG34374.1"/>
    <property type="molecule type" value="Genomic_DNA"/>
</dbReference>
<dbReference type="PATRIC" id="fig|762633.3.peg.1973"/>
<comment type="function">
    <text evidence="1 6">Required for the transposition of the insertion element.</text>
</comment>
<dbReference type="InterPro" id="IPR001207">
    <property type="entry name" value="Transposase_mutator"/>
</dbReference>
<evidence type="ECO:0000256" key="4">
    <source>
        <dbReference type="ARBA" id="ARBA00023125"/>
    </source>
</evidence>
<evidence type="ECO:0000256" key="6">
    <source>
        <dbReference type="RuleBase" id="RU365089"/>
    </source>
</evidence>
<dbReference type="PANTHER" id="PTHR33217:SF7">
    <property type="entry name" value="TRANSPOSASE FOR INSERTION SEQUENCE ELEMENT IS1081"/>
    <property type="match status" value="1"/>
</dbReference>
<reference evidence="7 8" key="1">
    <citation type="submission" date="2011-05" db="EMBL/GenBank/DDBJ databases">
        <title>Complete sequence of plasmid of Thermus thermophilus SG0.5JP17-16.</title>
        <authorList>
            <consortium name="US DOE Joint Genome Institute"/>
            <person name="Lucas S."/>
            <person name="Han J."/>
            <person name="Lapidus A."/>
            <person name="Cheng J.-F."/>
            <person name="Goodwin L."/>
            <person name="Pitluck S."/>
            <person name="Peters L."/>
            <person name="Mikhailova N."/>
            <person name="Teshima H."/>
            <person name="Han C."/>
            <person name="Tapia R."/>
            <person name="Land M."/>
            <person name="Hauser L."/>
            <person name="Kyrpides N."/>
            <person name="Ivanova N."/>
            <person name="Pagani I."/>
            <person name="Allgaier M."/>
            <person name="Hugenholtz P."/>
            <person name="Singer S."/>
            <person name="Gladden J."/>
            <person name="Woyke T."/>
        </authorList>
    </citation>
    <scope>NUCLEOTIDE SEQUENCE [LARGE SCALE GENOMIC DNA]</scope>
    <source>
        <strain evidence="7 8">SG0.5JP17-16</strain>
        <plasmid evidence="8">Plasmid pTHTHE1601</plasmid>
    </source>
</reference>
<dbReference type="Pfam" id="PF00872">
    <property type="entry name" value="Transposase_mut"/>
    <property type="match status" value="1"/>
</dbReference>
<dbReference type="GO" id="GO:0003677">
    <property type="term" value="F:DNA binding"/>
    <property type="evidence" value="ECO:0007669"/>
    <property type="project" value="UniProtKB-UniRule"/>
</dbReference>
<keyword evidence="5 6" id="KW-0233">DNA recombination</keyword>
<dbReference type="AlphaFoldDB" id="F6DIX7"/>
<dbReference type="PANTHER" id="PTHR33217">
    <property type="entry name" value="TRANSPOSASE FOR INSERTION SEQUENCE ELEMENT IS1081"/>
    <property type="match status" value="1"/>
</dbReference>
<evidence type="ECO:0000313" key="7">
    <source>
        <dbReference type="EMBL" id="AEG34374.1"/>
    </source>
</evidence>
<evidence type="ECO:0000256" key="1">
    <source>
        <dbReference type="ARBA" id="ARBA00002190"/>
    </source>
</evidence>
<evidence type="ECO:0000313" key="8">
    <source>
        <dbReference type="Proteomes" id="UP000009233"/>
    </source>
</evidence>
<keyword evidence="7" id="KW-0614">Plasmid</keyword>
<evidence type="ECO:0000256" key="3">
    <source>
        <dbReference type="ARBA" id="ARBA00022578"/>
    </source>
</evidence>
<proteinExistence type="inferred from homology"/>
<keyword evidence="3 6" id="KW-0815">Transposition</keyword>
<dbReference type="GO" id="GO:0004803">
    <property type="term" value="F:transposase activity"/>
    <property type="evidence" value="ECO:0007669"/>
    <property type="project" value="UniProtKB-UniRule"/>
</dbReference>
<comment type="similarity">
    <text evidence="2 6">Belongs to the transposase mutator family.</text>
</comment>
<organism evidence="7 8">
    <name type="scientific">Thermus thermophilus (strain SG0.5JP17-16)</name>
    <dbReference type="NCBI Taxonomy" id="762633"/>
    <lineage>
        <taxon>Bacteria</taxon>
        <taxon>Thermotogati</taxon>
        <taxon>Deinococcota</taxon>
        <taxon>Deinococci</taxon>
        <taxon>Thermales</taxon>
        <taxon>Thermaceae</taxon>
        <taxon>Thermus</taxon>
    </lineage>
</organism>
<evidence type="ECO:0000256" key="5">
    <source>
        <dbReference type="ARBA" id="ARBA00023172"/>
    </source>
</evidence>
<dbReference type="KEGG" id="tts:Ththe16_1985"/>
<evidence type="ECO:0000256" key="2">
    <source>
        <dbReference type="ARBA" id="ARBA00010961"/>
    </source>
</evidence>
<keyword evidence="4 6" id="KW-0238">DNA-binding</keyword>
<dbReference type="GO" id="GO:0006313">
    <property type="term" value="P:DNA transposition"/>
    <property type="evidence" value="ECO:0007669"/>
    <property type="project" value="UniProtKB-UniRule"/>
</dbReference>